<dbReference type="InterPro" id="IPR050463">
    <property type="entry name" value="Gfo/Idh/MocA_oxidrdct_glycsds"/>
</dbReference>
<dbReference type="SUPFAM" id="SSF55347">
    <property type="entry name" value="Glyceraldehyde-3-phosphate dehydrogenase-like, C-terminal domain"/>
    <property type="match status" value="1"/>
</dbReference>
<dbReference type="SUPFAM" id="SSF51735">
    <property type="entry name" value="NAD(P)-binding Rossmann-fold domains"/>
    <property type="match status" value="1"/>
</dbReference>
<evidence type="ECO:0000256" key="1">
    <source>
        <dbReference type="SAM" id="Phobius"/>
    </source>
</evidence>
<dbReference type="Proteomes" id="UP000199513">
    <property type="component" value="Unassembled WGS sequence"/>
</dbReference>
<dbReference type="Pfam" id="PF19051">
    <property type="entry name" value="GFO_IDH_MocA_C2"/>
    <property type="match status" value="1"/>
</dbReference>
<dbReference type="EMBL" id="FONY01000032">
    <property type="protein sequence ID" value="SFF41228.1"/>
    <property type="molecule type" value="Genomic_DNA"/>
</dbReference>
<dbReference type="Gene3D" id="3.30.360.10">
    <property type="entry name" value="Dihydrodipicolinate Reductase, domain 2"/>
    <property type="match status" value="1"/>
</dbReference>
<gene>
    <name evidence="4" type="ORF">SAMN04488541_103211</name>
</gene>
<feature type="transmembrane region" description="Helical" evidence="1">
    <location>
        <begin position="6"/>
        <end position="26"/>
    </location>
</feature>
<feature type="domain" description="Gfo/Idh/MocA-like oxidoreductase N-terminal" evidence="2">
    <location>
        <begin position="33"/>
        <end position="156"/>
    </location>
</feature>
<dbReference type="InterPro" id="IPR043906">
    <property type="entry name" value="Gfo/Idh/MocA_OxRdtase_bact_C"/>
</dbReference>
<evidence type="ECO:0000313" key="4">
    <source>
        <dbReference type="EMBL" id="SFF41228.1"/>
    </source>
</evidence>
<proteinExistence type="predicted"/>
<sequence>MKRREFVANSILASTATAFAPHFFIFPKRAKYRTALIGSGWWGLNILREGIRTGEVQVVALCDVDQNQLSKCKEEVDKLCNDQPKTYTDFRECLQKEKPDIVINATPDHWHAVIAIEAMKSGAHVYLEKPISHTVKEGTAIEKVARDTKRICIVGFHRRYSPHNVSGMEFLKSGKVGKIREVKAFVNYNFGKGKLEEQVNPPQGLDWDFWCGMAPLVPYNPSIHPRGFRQYMEFANGMIGDWGPHWFDQILWWTEEKAPKKIYSVQKGGWRETRANAPEIQTAVFEFEEFTCTWEHSIVNPHNEIKTENVGVYFYGTEGVFHMGWQKGWTFFPNDKNKEAIHEDAQLNKPDDQNIDLVWKDFLACIQSGKLPFADIEKGRHATNMSLLANISAKVGRSIAWDYQKDQIINDKEANKLLVRAYRKPWEYPKW</sequence>
<dbReference type="Gene3D" id="3.40.50.720">
    <property type="entry name" value="NAD(P)-binding Rossmann-like Domain"/>
    <property type="match status" value="1"/>
</dbReference>
<dbReference type="RefSeq" id="WP_091548530.1">
    <property type="nucleotide sequence ID" value="NZ_FONY01000032.1"/>
</dbReference>
<reference evidence="4 5" key="1">
    <citation type="submission" date="2016-10" db="EMBL/GenBank/DDBJ databases">
        <authorList>
            <person name="de Groot N.N."/>
        </authorList>
    </citation>
    <scope>NUCLEOTIDE SEQUENCE [LARGE SCALE GENOMIC DNA]</scope>
    <source>
        <strain>GEY</strain>
        <strain evidence="5">DSM 9560</strain>
    </source>
</reference>
<evidence type="ECO:0000259" key="3">
    <source>
        <dbReference type="Pfam" id="PF19051"/>
    </source>
</evidence>
<name>A0A1I2IHW1_9BACT</name>
<keyword evidence="1" id="KW-1133">Transmembrane helix</keyword>
<dbReference type="InterPro" id="IPR000683">
    <property type="entry name" value="Gfo/Idh/MocA-like_OxRdtase_N"/>
</dbReference>
<dbReference type="AlphaFoldDB" id="A0A1I2IHW1"/>
<dbReference type="OrthoDB" id="9763611at2"/>
<evidence type="ECO:0000313" key="5">
    <source>
        <dbReference type="Proteomes" id="UP000199513"/>
    </source>
</evidence>
<organism evidence="4 5">
    <name type="scientific">Thermoflexibacter ruber</name>
    <dbReference type="NCBI Taxonomy" id="1003"/>
    <lineage>
        <taxon>Bacteria</taxon>
        <taxon>Pseudomonadati</taxon>
        <taxon>Bacteroidota</taxon>
        <taxon>Cytophagia</taxon>
        <taxon>Cytophagales</taxon>
        <taxon>Thermoflexibacteraceae</taxon>
        <taxon>Thermoflexibacter</taxon>
    </lineage>
</organism>
<dbReference type="PANTHER" id="PTHR43818:SF5">
    <property type="entry name" value="OXIDOREDUCTASE FAMILY PROTEIN"/>
    <property type="match status" value="1"/>
</dbReference>
<dbReference type="PANTHER" id="PTHR43818">
    <property type="entry name" value="BCDNA.GH03377"/>
    <property type="match status" value="1"/>
</dbReference>
<dbReference type="STRING" id="1003.SAMN04488541_103211"/>
<dbReference type="GO" id="GO:0000166">
    <property type="term" value="F:nucleotide binding"/>
    <property type="evidence" value="ECO:0007669"/>
    <property type="project" value="InterPro"/>
</dbReference>
<keyword evidence="1" id="KW-0812">Transmembrane</keyword>
<feature type="domain" description="Gfo/Idh/MocA-like oxidoreductase bacterial type C-terminal" evidence="3">
    <location>
        <begin position="189"/>
        <end position="427"/>
    </location>
</feature>
<dbReference type="Pfam" id="PF01408">
    <property type="entry name" value="GFO_IDH_MocA"/>
    <property type="match status" value="1"/>
</dbReference>
<accession>A0A1I2IHW1</accession>
<evidence type="ECO:0000259" key="2">
    <source>
        <dbReference type="Pfam" id="PF01408"/>
    </source>
</evidence>
<keyword evidence="5" id="KW-1185">Reference proteome</keyword>
<keyword evidence="1" id="KW-0472">Membrane</keyword>
<protein>
    <submittedName>
        <fullName evidence="4">Predicted dehydrogenase</fullName>
    </submittedName>
</protein>
<dbReference type="InterPro" id="IPR036291">
    <property type="entry name" value="NAD(P)-bd_dom_sf"/>
</dbReference>